<dbReference type="GO" id="GO:0016787">
    <property type="term" value="F:hydrolase activity"/>
    <property type="evidence" value="ECO:0007669"/>
    <property type="project" value="UniProtKB-KW"/>
</dbReference>
<keyword evidence="4" id="KW-1185">Reference proteome</keyword>
<keyword evidence="1 3" id="KW-0378">Hydrolase</keyword>
<reference evidence="3 4" key="1">
    <citation type="submission" date="2018-05" db="EMBL/GenBank/DDBJ databases">
        <title>Genomic Encyclopedia of Type Strains, Phase IV (KMG-IV): sequencing the most valuable type-strain genomes for metagenomic binning, comparative biology and taxonomic classification.</title>
        <authorList>
            <person name="Goeker M."/>
        </authorList>
    </citation>
    <scope>NUCLEOTIDE SEQUENCE [LARGE SCALE GENOMIC DNA]</scope>
    <source>
        <strain evidence="3 4">DSM 103371</strain>
    </source>
</reference>
<dbReference type="SUPFAM" id="SSF53474">
    <property type="entry name" value="alpha/beta-Hydrolases"/>
    <property type="match status" value="1"/>
</dbReference>
<gene>
    <name evidence="3" type="ORF">C8D95_106122</name>
</gene>
<dbReference type="InterPro" id="IPR013094">
    <property type="entry name" value="AB_hydrolase_3"/>
</dbReference>
<sequence length="263" mass="28874">MSLDLAYNNADFIPDGASYPDRWIEEARAWREREAAVGRARLNVAYGTGERQKLDLYLPPGKPEGLVVFIHGGYWMRFHRDVWSHFSEGLTAHGWAVAMPSYTLAPEARISEITRETARAVETAAALVRGPIRLTGHSAGGHLVARLACGGGELAQEVRDRIVRVVPISPVSDLRPLCDLTMNGTLQLDADEAEAESPVLHLAPDVPVTVWVGAEERPAFLDQARWLAGAWGVEHRIDAGRHHFDVIDGLREPDSPLVTAILA</sequence>
<dbReference type="KEGG" id="salo:EF888_16320"/>
<dbReference type="AlphaFoldDB" id="A0A316G6Z5"/>
<dbReference type="InterPro" id="IPR029058">
    <property type="entry name" value="AB_hydrolase_fold"/>
</dbReference>
<dbReference type="PANTHER" id="PTHR48081">
    <property type="entry name" value="AB HYDROLASE SUPERFAMILY PROTEIN C4A8.06C"/>
    <property type="match status" value="1"/>
</dbReference>
<dbReference type="RefSeq" id="WP_109759803.1">
    <property type="nucleotide sequence ID" value="NZ_CP034588.1"/>
</dbReference>
<organism evidence="3 4">
    <name type="scientific">Silicimonas algicola</name>
    <dbReference type="NCBI Taxonomy" id="1826607"/>
    <lineage>
        <taxon>Bacteria</taxon>
        <taxon>Pseudomonadati</taxon>
        <taxon>Pseudomonadota</taxon>
        <taxon>Alphaproteobacteria</taxon>
        <taxon>Rhodobacterales</taxon>
        <taxon>Paracoccaceae</taxon>
    </lineage>
</organism>
<dbReference type="EMBL" id="QGGV01000006">
    <property type="protein sequence ID" value="PWK55726.1"/>
    <property type="molecule type" value="Genomic_DNA"/>
</dbReference>
<evidence type="ECO:0000256" key="1">
    <source>
        <dbReference type="ARBA" id="ARBA00022801"/>
    </source>
</evidence>
<comment type="caution">
    <text evidence="3">The sequence shown here is derived from an EMBL/GenBank/DDBJ whole genome shotgun (WGS) entry which is preliminary data.</text>
</comment>
<name>A0A316G6Z5_9RHOB</name>
<dbReference type="Gene3D" id="3.40.50.1820">
    <property type="entry name" value="alpha/beta hydrolase"/>
    <property type="match status" value="1"/>
</dbReference>
<dbReference type="OrthoDB" id="9771666at2"/>
<evidence type="ECO:0000313" key="3">
    <source>
        <dbReference type="EMBL" id="PWK55726.1"/>
    </source>
</evidence>
<dbReference type="Proteomes" id="UP000245390">
    <property type="component" value="Unassembled WGS sequence"/>
</dbReference>
<dbReference type="InterPro" id="IPR050300">
    <property type="entry name" value="GDXG_lipolytic_enzyme"/>
</dbReference>
<dbReference type="PANTHER" id="PTHR48081:SF33">
    <property type="entry name" value="KYNURENINE FORMAMIDASE"/>
    <property type="match status" value="1"/>
</dbReference>
<protein>
    <submittedName>
        <fullName evidence="3">Alpha/beta hydrolase family protein</fullName>
    </submittedName>
</protein>
<feature type="domain" description="Alpha/beta hydrolase fold-3" evidence="2">
    <location>
        <begin position="67"/>
        <end position="175"/>
    </location>
</feature>
<evidence type="ECO:0000259" key="2">
    <source>
        <dbReference type="Pfam" id="PF07859"/>
    </source>
</evidence>
<accession>A0A316G6Z5</accession>
<proteinExistence type="predicted"/>
<evidence type="ECO:0000313" key="4">
    <source>
        <dbReference type="Proteomes" id="UP000245390"/>
    </source>
</evidence>
<dbReference type="Pfam" id="PF07859">
    <property type="entry name" value="Abhydrolase_3"/>
    <property type="match status" value="1"/>
</dbReference>